<gene>
    <name evidence="2" type="ORF">MACJ_001243</name>
</gene>
<proteinExistence type="predicted"/>
<reference evidence="2" key="1">
    <citation type="submission" date="2022-07" db="EMBL/GenBank/DDBJ databases">
        <title>Evaluation of T. orientalis genome assembly methods using nanopore sequencing and analysis of variation between genomes.</title>
        <authorList>
            <person name="Yam J."/>
            <person name="Micallef M.L."/>
            <person name="Liu M."/>
            <person name="Djordjevic S.P."/>
            <person name="Bogema D.R."/>
            <person name="Jenkins C."/>
        </authorList>
    </citation>
    <scope>NUCLEOTIDE SEQUENCE</scope>
    <source>
        <strain evidence="2">Fish Creek</strain>
    </source>
</reference>
<accession>A0A976M9R3</accession>
<dbReference type="EMBL" id="CP056068">
    <property type="protein sequence ID" value="UKJ90311.1"/>
    <property type="molecule type" value="Genomic_DNA"/>
</dbReference>
<dbReference type="OrthoDB" id="10380505at2759"/>
<feature type="compositionally biased region" description="Acidic residues" evidence="1">
    <location>
        <begin position="285"/>
        <end position="298"/>
    </location>
</feature>
<sequence>MNKNGHEFSFKNHYDIVYYDKTDVSFSEDKEETRSTLNKLVASTEILSRQYIHNITSHRSMLDDLIKKNNDELEVFNLNEQFYSICSSMNIKNTKPIYGMLLTIVKDQIFRQFQFNELKNIIGALYYIHKVKRCSYKYTPASIISIMKNREMDEEMFEYYIETFSKVLKVDEISEEEVKYGVRKVFNRVIKYLTTNKSKIDFKIEDVYDLYDITDETDSNEIVEYSNYDKWNDKEYKDNGYNDVDNKECSKWYDDNKTNNENHDSDEHNNNGNDDSDEHNNNGNDDSDSDDYDEDNSDNNDHRCWSGYVSHKVKREVEGKSVEVISEEKAVSEELKRVLISKIESHYEDIIVTALKMFEIIKSNELNKEMMENGRMSGVKYRKLMIPTIIFIAASSYEVEMMGRYIAEGLHLEQGELIYSSKLMVEWLKNLLIKRYRYKIYNSNLFLQVVRSLKNNKRKVNEVYNDYKNGERGKMSEGDTSGNQVSKIGTKAIRLWEIISDNGTKVPKKLINGRIDILLNYIVQNLSEEMKRVSLKRDGVKIWFTKQEVIQYEEVMGDMSVLYRKKKYDEFRRQVRISQSYHQLIYKLVVLSRKSIEATSMELIKIADENEFMEMKSEVKLSNYAINKHMVNSVVLMAIRALRIPISSRMLFLYVKRPEGSFYIGMKKIMRVMAKIIEKRQRCRVTTMEEFLGRIVKEKGLEKMVIKTETLLRLVKDEKATNEKI</sequence>
<evidence type="ECO:0000313" key="2">
    <source>
        <dbReference type="EMBL" id="UKJ90311.1"/>
    </source>
</evidence>
<evidence type="ECO:0000313" key="3">
    <source>
        <dbReference type="Proteomes" id="UP000244803"/>
    </source>
</evidence>
<protein>
    <submittedName>
        <fullName evidence="2">Uncharacterized protein</fullName>
    </submittedName>
</protein>
<evidence type="ECO:0000256" key="1">
    <source>
        <dbReference type="SAM" id="MobiDB-lite"/>
    </source>
</evidence>
<feature type="compositionally biased region" description="Basic and acidic residues" evidence="1">
    <location>
        <begin position="252"/>
        <end position="269"/>
    </location>
</feature>
<feature type="region of interest" description="Disordered" evidence="1">
    <location>
        <begin position="252"/>
        <end position="305"/>
    </location>
</feature>
<dbReference type="AlphaFoldDB" id="A0A976M9R3"/>
<organism evidence="2 3">
    <name type="scientific">Theileria orientalis</name>
    <dbReference type="NCBI Taxonomy" id="68886"/>
    <lineage>
        <taxon>Eukaryota</taxon>
        <taxon>Sar</taxon>
        <taxon>Alveolata</taxon>
        <taxon>Apicomplexa</taxon>
        <taxon>Aconoidasida</taxon>
        <taxon>Piroplasmida</taxon>
        <taxon>Theileriidae</taxon>
        <taxon>Theileria</taxon>
    </lineage>
</organism>
<name>A0A976M9R3_THEOR</name>
<dbReference type="Proteomes" id="UP000244803">
    <property type="component" value="Chromosome 2"/>
</dbReference>